<organism evidence="2 3">
    <name type="scientific">Effrenium voratum</name>
    <dbReference type="NCBI Taxonomy" id="2562239"/>
    <lineage>
        <taxon>Eukaryota</taxon>
        <taxon>Sar</taxon>
        <taxon>Alveolata</taxon>
        <taxon>Dinophyceae</taxon>
        <taxon>Suessiales</taxon>
        <taxon>Symbiodiniaceae</taxon>
        <taxon>Effrenium</taxon>
    </lineage>
</organism>
<evidence type="ECO:0000256" key="1">
    <source>
        <dbReference type="SAM" id="MobiDB-lite"/>
    </source>
</evidence>
<dbReference type="Proteomes" id="UP001178507">
    <property type="component" value="Unassembled WGS sequence"/>
</dbReference>
<accession>A0AA36I1L7</accession>
<name>A0AA36I1L7_9DINO</name>
<dbReference type="EMBL" id="CAUJNA010000561">
    <property type="protein sequence ID" value="CAJ1378700.1"/>
    <property type="molecule type" value="Genomic_DNA"/>
</dbReference>
<gene>
    <name evidence="2" type="ORF">EVOR1521_LOCUS7172</name>
</gene>
<keyword evidence="3" id="KW-1185">Reference proteome</keyword>
<protein>
    <submittedName>
        <fullName evidence="2">Uncharacterized protein</fullName>
    </submittedName>
</protein>
<feature type="compositionally biased region" description="Basic and acidic residues" evidence="1">
    <location>
        <begin position="91"/>
        <end position="101"/>
    </location>
</feature>
<feature type="compositionally biased region" description="Low complexity" evidence="1">
    <location>
        <begin position="26"/>
        <end position="44"/>
    </location>
</feature>
<feature type="non-terminal residue" evidence="2">
    <location>
        <position position="1"/>
    </location>
</feature>
<proteinExistence type="predicted"/>
<comment type="caution">
    <text evidence="2">The sequence shown here is derived from an EMBL/GenBank/DDBJ whole genome shotgun (WGS) entry which is preliminary data.</text>
</comment>
<evidence type="ECO:0000313" key="3">
    <source>
        <dbReference type="Proteomes" id="UP001178507"/>
    </source>
</evidence>
<dbReference type="AlphaFoldDB" id="A0AA36I1L7"/>
<feature type="region of interest" description="Disordered" evidence="1">
    <location>
        <begin position="17"/>
        <end position="101"/>
    </location>
</feature>
<evidence type="ECO:0000313" key="2">
    <source>
        <dbReference type="EMBL" id="CAJ1378700.1"/>
    </source>
</evidence>
<sequence length="101" mass="10947">MPDDRTDRVEMALDQVIEKDWKPGKAKGATKGAKGPKSKGAAKGAKGRDKGKGQGRGLVRRNPVMNKARRQGKGEGRTMKWVPKGQAQAARAEREQRPAKG</sequence>
<reference evidence="2" key="1">
    <citation type="submission" date="2023-08" db="EMBL/GenBank/DDBJ databases">
        <authorList>
            <person name="Chen Y."/>
            <person name="Shah S."/>
            <person name="Dougan E. K."/>
            <person name="Thang M."/>
            <person name="Chan C."/>
        </authorList>
    </citation>
    <scope>NUCLEOTIDE SEQUENCE</scope>
</reference>